<dbReference type="PANTHER" id="PTHR42811">
    <property type="entry name" value="SERINE ACETYLTRANSFERASE"/>
    <property type="match status" value="1"/>
</dbReference>
<dbReference type="Pfam" id="PF00132">
    <property type="entry name" value="Hexapep"/>
    <property type="match status" value="1"/>
</dbReference>
<protein>
    <recommendedName>
        <fullName evidence="4">Serine acetyltransferase</fullName>
    </recommendedName>
</protein>
<comment type="caution">
    <text evidence="2">The sequence shown here is derived from an EMBL/GenBank/DDBJ whole genome shotgun (WGS) entry which is preliminary data.</text>
</comment>
<dbReference type="Gene3D" id="2.160.10.10">
    <property type="entry name" value="Hexapeptide repeat proteins"/>
    <property type="match status" value="1"/>
</dbReference>
<dbReference type="Proteomes" id="UP000697710">
    <property type="component" value="Unassembled WGS sequence"/>
</dbReference>
<accession>A0A956M1E7</accession>
<feature type="non-terminal residue" evidence="2">
    <location>
        <position position="1"/>
    </location>
</feature>
<evidence type="ECO:0000313" key="3">
    <source>
        <dbReference type="Proteomes" id="UP000697710"/>
    </source>
</evidence>
<proteinExistence type="predicted"/>
<dbReference type="InterPro" id="IPR011004">
    <property type="entry name" value="Trimer_LpxA-like_sf"/>
</dbReference>
<organism evidence="2 3">
    <name type="scientific">Eiseniibacteriota bacterium</name>
    <dbReference type="NCBI Taxonomy" id="2212470"/>
    <lineage>
        <taxon>Bacteria</taxon>
        <taxon>Candidatus Eiseniibacteriota</taxon>
    </lineage>
</organism>
<evidence type="ECO:0000256" key="1">
    <source>
        <dbReference type="SAM" id="MobiDB-lite"/>
    </source>
</evidence>
<feature type="compositionally biased region" description="Low complexity" evidence="1">
    <location>
        <begin position="104"/>
        <end position="113"/>
    </location>
</feature>
<gene>
    <name evidence="2" type="ORF">KC729_15180</name>
</gene>
<reference evidence="2" key="2">
    <citation type="journal article" date="2021" name="Microbiome">
        <title>Successional dynamics and alternative stable states in a saline activated sludge microbial community over 9 years.</title>
        <authorList>
            <person name="Wang Y."/>
            <person name="Ye J."/>
            <person name="Ju F."/>
            <person name="Liu L."/>
            <person name="Boyd J.A."/>
            <person name="Deng Y."/>
            <person name="Parks D.H."/>
            <person name="Jiang X."/>
            <person name="Yin X."/>
            <person name="Woodcroft B.J."/>
            <person name="Tyson G.W."/>
            <person name="Hugenholtz P."/>
            <person name="Polz M.F."/>
            <person name="Zhang T."/>
        </authorList>
    </citation>
    <scope>NUCLEOTIDE SEQUENCE</scope>
    <source>
        <strain evidence="2">HKST-UBA01</strain>
    </source>
</reference>
<feature type="region of interest" description="Disordered" evidence="1">
    <location>
        <begin position="85"/>
        <end position="122"/>
    </location>
</feature>
<dbReference type="EMBL" id="JAGQHR010000551">
    <property type="protein sequence ID" value="MCA9729033.1"/>
    <property type="molecule type" value="Genomic_DNA"/>
</dbReference>
<sequence>QGVVIGAAGSSESAPTLGDRVWIGPHAVVTGPIRVGSDVVIGANSLVAAPLADRAVAVGVPARVLTYGGSARLIKVPPTLRQRWQAARPAVQTVPPLSPPRSRPAPSSEGAVADADRRRDPA</sequence>
<dbReference type="SUPFAM" id="SSF51161">
    <property type="entry name" value="Trimeric LpxA-like enzymes"/>
    <property type="match status" value="1"/>
</dbReference>
<evidence type="ECO:0008006" key="4">
    <source>
        <dbReference type="Google" id="ProtNLM"/>
    </source>
</evidence>
<dbReference type="AlphaFoldDB" id="A0A956M1E7"/>
<evidence type="ECO:0000313" key="2">
    <source>
        <dbReference type="EMBL" id="MCA9729033.1"/>
    </source>
</evidence>
<name>A0A956M1E7_UNCEI</name>
<reference evidence="2" key="1">
    <citation type="submission" date="2020-04" db="EMBL/GenBank/DDBJ databases">
        <authorList>
            <person name="Zhang T."/>
        </authorList>
    </citation>
    <scope>NUCLEOTIDE SEQUENCE</scope>
    <source>
        <strain evidence="2">HKST-UBA01</strain>
    </source>
</reference>
<dbReference type="InterPro" id="IPR001451">
    <property type="entry name" value="Hexapep"/>
</dbReference>